<proteinExistence type="predicted"/>
<evidence type="ECO:0000313" key="2">
    <source>
        <dbReference type="Proteomes" id="UP001396898"/>
    </source>
</evidence>
<evidence type="ECO:0000313" key="1">
    <source>
        <dbReference type="EMBL" id="KAK8009309.1"/>
    </source>
</evidence>
<comment type="caution">
    <text evidence="1">The sequence shown here is derived from an EMBL/GenBank/DDBJ whole genome shotgun (WGS) entry which is preliminary data.</text>
</comment>
<keyword evidence="2" id="KW-1185">Reference proteome</keyword>
<reference evidence="1 2" key="1">
    <citation type="submission" date="2023-01" db="EMBL/GenBank/DDBJ databases">
        <title>Analysis of 21 Apiospora genomes using comparative genomics revels a genus with tremendous synthesis potential of carbohydrate active enzymes and secondary metabolites.</title>
        <authorList>
            <person name="Sorensen T."/>
        </authorList>
    </citation>
    <scope>NUCLEOTIDE SEQUENCE [LARGE SCALE GENOMIC DNA]</scope>
    <source>
        <strain evidence="1 2">CBS 20057</strain>
    </source>
</reference>
<accession>A0ABR1RFC5</accession>
<dbReference type="Proteomes" id="UP001396898">
    <property type="component" value="Unassembled WGS sequence"/>
</dbReference>
<gene>
    <name evidence="1" type="ORF">PG991_011860</name>
</gene>
<name>A0ABR1RFC5_9PEZI</name>
<organism evidence="1 2">
    <name type="scientific">Apiospora marii</name>
    <dbReference type="NCBI Taxonomy" id="335849"/>
    <lineage>
        <taxon>Eukaryota</taxon>
        <taxon>Fungi</taxon>
        <taxon>Dikarya</taxon>
        <taxon>Ascomycota</taxon>
        <taxon>Pezizomycotina</taxon>
        <taxon>Sordariomycetes</taxon>
        <taxon>Xylariomycetidae</taxon>
        <taxon>Amphisphaeriales</taxon>
        <taxon>Apiosporaceae</taxon>
        <taxon>Apiospora</taxon>
    </lineage>
</organism>
<protein>
    <submittedName>
        <fullName evidence="1">Uncharacterized protein</fullName>
    </submittedName>
</protein>
<sequence>MSSNARLKGSSQLLPDLALQLAFKVLEERHLIPLHKPGQPLVQLVPRVHQGRPELQVVQLNGRVAGREQEGVAHGFPVRVLVGTEEEADESVIEVSVGVVAATHRELREVEVGREWDGPAVVA</sequence>
<dbReference type="EMBL" id="JAQQWI010000016">
    <property type="protein sequence ID" value="KAK8009309.1"/>
    <property type="molecule type" value="Genomic_DNA"/>
</dbReference>